<dbReference type="EMBL" id="DVMT01000057">
    <property type="protein sequence ID" value="HIU40782.1"/>
    <property type="molecule type" value="Genomic_DNA"/>
</dbReference>
<evidence type="ECO:0000256" key="2">
    <source>
        <dbReference type="ARBA" id="ARBA00022679"/>
    </source>
</evidence>
<dbReference type="Pfam" id="PF03602">
    <property type="entry name" value="Cons_hypoth95"/>
    <property type="match status" value="1"/>
</dbReference>
<dbReference type="PROSITE" id="PS00092">
    <property type="entry name" value="N6_MTASE"/>
    <property type="match status" value="1"/>
</dbReference>
<dbReference type="PIRSF" id="PIRSF004553">
    <property type="entry name" value="CHP00095"/>
    <property type="match status" value="1"/>
</dbReference>
<dbReference type="NCBIfam" id="TIGR00095">
    <property type="entry name" value="16S rRNA (guanine(966)-N(2))-methyltransferase RsmD"/>
    <property type="match status" value="1"/>
</dbReference>
<dbReference type="AlphaFoldDB" id="A0A9D1LJC2"/>
<dbReference type="Proteomes" id="UP000824074">
    <property type="component" value="Unassembled WGS sequence"/>
</dbReference>
<name>A0A9D1LJC2_9FIRM</name>
<dbReference type="InterPro" id="IPR002052">
    <property type="entry name" value="DNA_methylase_N6_adenine_CS"/>
</dbReference>
<keyword evidence="2 3" id="KW-0808">Transferase</keyword>
<evidence type="ECO:0000313" key="4">
    <source>
        <dbReference type="Proteomes" id="UP000824074"/>
    </source>
</evidence>
<dbReference type="PANTHER" id="PTHR43542:SF1">
    <property type="entry name" value="METHYLTRANSFERASE"/>
    <property type="match status" value="1"/>
</dbReference>
<proteinExistence type="predicted"/>
<sequence>MKIISGKYKGRILKGFDIFGTRPTMDRVKESIFAMIQDYVKDSIVLDLYSGTGNLAIEAISNGAKKAYLVDNNKIAINTIKDNIKMLNIDNTNIVYMNASDALKSFIDDKKVFDIIFLDPPYQTEELNKSLSIINKNIDLLSKNGIIVCETELKIDYLKYDNLVIYKTRSYGKKTVNILKRK</sequence>
<evidence type="ECO:0000313" key="3">
    <source>
        <dbReference type="EMBL" id="HIU40782.1"/>
    </source>
</evidence>
<organism evidence="3 4">
    <name type="scientific">Candidatus Aphodocola excrementigallinarum</name>
    <dbReference type="NCBI Taxonomy" id="2840670"/>
    <lineage>
        <taxon>Bacteria</taxon>
        <taxon>Bacillati</taxon>
        <taxon>Bacillota</taxon>
        <taxon>Bacilli</taxon>
        <taxon>Candidatus Aphodocola</taxon>
    </lineage>
</organism>
<reference evidence="3" key="2">
    <citation type="journal article" date="2021" name="PeerJ">
        <title>Extensive microbial diversity within the chicken gut microbiome revealed by metagenomics and culture.</title>
        <authorList>
            <person name="Gilroy R."/>
            <person name="Ravi A."/>
            <person name="Getino M."/>
            <person name="Pursley I."/>
            <person name="Horton D.L."/>
            <person name="Alikhan N.F."/>
            <person name="Baker D."/>
            <person name="Gharbi K."/>
            <person name="Hall N."/>
            <person name="Watson M."/>
            <person name="Adriaenssens E.M."/>
            <person name="Foster-Nyarko E."/>
            <person name="Jarju S."/>
            <person name="Secka A."/>
            <person name="Antonio M."/>
            <person name="Oren A."/>
            <person name="Chaudhuri R.R."/>
            <person name="La Ragione R."/>
            <person name="Hildebrand F."/>
            <person name="Pallen M.J."/>
        </authorList>
    </citation>
    <scope>NUCLEOTIDE SEQUENCE</scope>
    <source>
        <strain evidence="3">CHK193-30670</strain>
    </source>
</reference>
<keyword evidence="1 3" id="KW-0489">Methyltransferase</keyword>
<dbReference type="SUPFAM" id="SSF53335">
    <property type="entry name" value="S-adenosyl-L-methionine-dependent methyltransferases"/>
    <property type="match status" value="1"/>
</dbReference>
<dbReference type="InterPro" id="IPR029063">
    <property type="entry name" value="SAM-dependent_MTases_sf"/>
</dbReference>
<comment type="caution">
    <text evidence="3">The sequence shown here is derived from an EMBL/GenBank/DDBJ whole genome shotgun (WGS) entry which is preliminary data.</text>
</comment>
<accession>A0A9D1LJC2</accession>
<dbReference type="PANTHER" id="PTHR43542">
    <property type="entry name" value="METHYLTRANSFERASE"/>
    <property type="match status" value="1"/>
</dbReference>
<gene>
    <name evidence="3" type="primary">rsmD</name>
    <name evidence="3" type="ORF">IAB68_05740</name>
</gene>
<protein>
    <submittedName>
        <fullName evidence="3">16S rRNA (Guanine(966)-N(2))-methyltransferase RsmD</fullName>
        <ecNumber evidence="3">2.1.1.171</ecNumber>
    </submittedName>
</protein>
<reference evidence="3" key="1">
    <citation type="submission" date="2020-10" db="EMBL/GenBank/DDBJ databases">
        <authorList>
            <person name="Gilroy R."/>
        </authorList>
    </citation>
    <scope>NUCLEOTIDE SEQUENCE</scope>
    <source>
        <strain evidence="3">CHK193-30670</strain>
    </source>
</reference>
<dbReference type="CDD" id="cd02440">
    <property type="entry name" value="AdoMet_MTases"/>
    <property type="match status" value="1"/>
</dbReference>
<evidence type="ECO:0000256" key="1">
    <source>
        <dbReference type="ARBA" id="ARBA00022603"/>
    </source>
</evidence>
<dbReference type="InterPro" id="IPR004398">
    <property type="entry name" value="RNA_MeTrfase_RsmD"/>
</dbReference>
<dbReference type="Gene3D" id="3.40.50.150">
    <property type="entry name" value="Vaccinia Virus protein VP39"/>
    <property type="match status" value="1"/>
</dbReference>
<dbReference type="GO" id="GO:0052913">
    <property type="term" value="F:16S rRNA (guanine(966)-N(2))-methyltransferase activity"/>
    <property type="evidence" value="ECO:0007669"/>
    <property type="project" value="UniProtKB-EC"/>
</dbReference>
<dbReference type="EC" id="2.1.1.171" evidence="3"/>
<dbReference type="GO" id="GO:0003676">
    <property type="term" value="F:nucleic acid binding"/>
    <property type="evidence" value="ECO:0007669"/>
    <property type="project" value="InterPro"/>
</dbReference>